<dbReference type="Proteomes" id="UP000256913">
    <property type="component" value="Unassembled WGS sequence"/>
</dbReference>
<gene>
    <name evidence="1" type="ORF">DFJ67_3388</name>
</gene>
<proteinExistence type="predicted"/>
<keyword evidence="2" id="KW-1185">Reference proteome</keyword>
<sequence length="155" mass="16610">MAGTSTGVLMAELTTTARATRVIAAVVGVALLLAGTVWGQDDKFPFGPFSMYAGVNGPNEPAPDTRVEGTDSTGRVIVLAERNAGVRRAEIEGQEGAYVDDPSRLARIADSYQRLNPGAPPLVKVALIVREHEIHNSSATGRWWDDVRAVWDRPA</sequence>
<evidence type="ECO:0000313" key="1">
    <source>
        <dbReference type="EMBL" id="REF97390.1"/>
    </source>
</evidence>
<evidence type="ECO:0000313" key="2">
    <source>
        <dbReference type="Proteomes" id="UP000256913"/>
    </source>
</evidence>
<dbReference type="EMBL" id="QUMQ01000001">
    <property type="protein sequence ID" value="REF97390.1"/>
    <property type="molecule type" value="Genomic_DNA"/>
</dbReference>
<protein>
    <submittedName>
        <fullName evidence="1">Uncharacterized protein</fullName>
    </submittedName>
</protein>
<accession>A0A3D9ZUM6</accession>
<name>A0A3D9ZUM6_9ACTN</name>
<dbReference type="AlphaFoldDB" id="A0A3D9ZUM6"/>
<reference evidence="1 2" key="1">
    <citation type="submission" date="2018-08" db="EMBL/GenBank/DDBJ databases">
        <title>Sequencing the genomes of 1000 actinobacteria strains.</title>
        <authorList>
            <person name="Klenk H.-P."/>
        </authorList>
    </citation>
    <scope>NUCLEOTIDE SEQUENCE [LARGE SCALE GENOMIC DNA]</scope>
    <source>
        <strain evidence="1 2">DSM 44099</strain>
    </source>
</reference>
<comment type="caution">
    <text evidence="1">The sequence shown here is derived from an EMBL/GenBank/DDBJ whole genome shotgun (WGS) entry which is preliminary data.</text>
</comment>
<organism evidence="1 2">
    <name type="scientific">Asanoa ferruginea</name>
    <dbReference type="NCBI Taxonomy" id="53367"/>
    <lineage>
        <taxon>Bacteria</taxon>
        <taxon>Bacillati</taxon>
        <taxon>Actinomycetota</taxon>
        <taxon>Actinomycetes</taxon>
        <taxon>Micromonosporales</taxon>
        <taxon>Micromonosporaceae</taxon>
        <taxon>Asanoa</taxon>
    </lineage>
</organism>